<dbReference type="AlphaFoldDB" id="A0A091MZ10"/>
<evidence type="ECO:0000313" key="2">
    <source>
        <dbReference type="Proteomes" id="UP000053537"/>
    </source>
</evidence>
<keyword evidence="2" id="KW-1185">Reference proteome</keyword>
<dbReference type="Proteomes" id="UP000053537">
    <property type="component" value="Unassembled WGS sequence"/>
</dbReference>
<dbReference type="Gene3D" id="1.10.287.210">
    <property type="match status" value="1"/>
</dbReference>
<feature type="non-terminal residue" evidence="1">
    <location>
        <position position="1"/>
    </location>
</feature>
<name>A0A091MZ10_9PASS</name>
<protein>
    <submittedName>
        <fullName evidence="1">Uncharacterized protein</fullName>
    </submittedName>
</protein>
<evidence type="ECO:0000313" key="1">
    <source>
        <dbReference type="EMBL" id="KFP82713.1"/>
    </source>
</evidence>
<reference evidence="1 2" key="1">
    <citation type="submission" date="2014-04" db="EMBL/GenBank/DDBJ databases">
        <title>Genome evolution of avian class.</title>
        <authorList>
            <person name="Zhang G."/>
            <person name="Li C."/>
        </authorList>
    </citation>
    <scope>NUCLEOTIDE SEQUENCE [LARGE SCALE GENOMIC DNA]</scope>
    <source>
        <strain evidence="1">BGI_N310</strain>
    </source>
</reference>
<dbReference type="SUPFAM" id="SSF58069">
    <property type="entry name" value="Virus ectodomain"/>
    <property type="match status" value="1"/>
</dbReference>
<dbReference type="EMBL" id="KK840062">
    <property type="protein sequence ID" value="KFP82713.1"/>
    <property type="molecule type" value="Genomic_DNA"/>
</dbReference>
<accession>A0A091MZ10</accession>
<gene>
    <name evidence="1" type="ORF">N310_10694</name>
</gene>
<sequence>AAIDFLLLAQGHGCEEFESMCCFNLSNHGTSIHAQLQWLREHTQKISVTDDPFGKWLNGI</sequence>
<proteinExistence type="predicted"/>
<organism evidence="1 2">
    <name type="scientific">Acanthisitta chloris</name>
    <name type="common">rifleman</name>
    <dbReference type="NCBI Taxonomy" id="57068"/>
    <lineage>
        <taxon>Eukaryota</taxon>
        <taxon>Metazoa</taxon>
        <taxon>Chordata</taxon>
        <taxon>Craniata</taxon>
        <taxon>Vertebrata</taxon>
        <taxon>Euteleostomi</taxon>
        <taxon>Archelosauria</taxon>
        <taxon>Archosauria</taxon>
        <taxon>Dinosauria</taxon>
        <taxon>Saurischia</taxon>
        <taxon>Theropoda</taxon>
        <taxon>Coelurosauria</taxon>
        <taxon>Aves</taxon>
        <taxon>Neognathae</taxon>
        <taxon>Neoaves</taxon>
        <taxon>Telluraves</taxon>
        <taxon>Australaves</taxon>
        <taxon>Passeriformes</taxon>
        <taxon>Acanthisittidae</taxon>
        <taxon>Acanthisitta</taxon>
    </lineage>
</organism>
<feature type="non-terminal residue" evidence="1">
    <location>
        <position position="60"/>
    </location>
</feature>